<gene>
    <name evidence="2" type="ORF">XJ32_00275</name>
</gene>
<feature type="domain" description="Methyltransferase FkbM" evidence="1">
    <location>
        <begin position="110"/>
        <end position="274"/>
    </location>
</feature>
<dbReference type="Proteomes" id="UP000188298">
    <property type="component" value="Chromosome"/>
</dbReference>
<protein>
    <submittedName>
        <fullName evidence="2">FkbM family methyltransferase</fullName>
    </submittedName>
</protein>
<dbReference type="EMBL" id="CP019645">
    <property type="protein sequence ID" value="AQQ58785.1"/>
    <property type="molecule type" value="Genomic_DNA"/>
</dbReference>
<evidence type="ECO:0000313" key="2">
    <source>
        <dbReference type="EMBL" id="AQQ58785.1"/>
    </source>
</evidence>
<name>A0A1Q2LEE7_9HELI</name>
<dbReference type="InterPro" id="IPR006342">
    <property type="entry name" value="FkbM_mtfrase"/>
</dbReference>
<dbReference type="GO" id="GO:0008168">
    <property type="term" value="F:methyltransferase activity"/>
    <property type="evidence" value="ECO:0007669"/>
    <property type="project" value="UniProtKB-KW"/>
</dbReference>
<dbReference type="GO" id="GO:0005737">
    <property type="term" value="C:cytoplasm"/>
    <property type="evidence" value="ECO:0007669"/>
    <property type="project" value="GOC"/>
</dbReference>
<evidence type="ECO:0000259" key="1">
    <source>
        <dbReference type="Pfam" id="PF05050"/>
    </source>
</evidence>
<dbReference type="Gene3D" id="3.40.50.150">
    <property type="entry name" value="Vaccinia Virus protein VP39"/>
    <property type="match status" value="1"/>
</dbReference>
<dbReference type="RefSeq" id="WP_077387951.1">
    <property type="nucleotide sequence ID" value="NZ_CP019645.1"/>
</dbReference>
<evidence type="ECO:0000313" key="3">
    <source>
        <dbReference type="Proteomes" id="UP000188298"/>
    </source>
</evidence>
<dbReference type="GO" id="GO:0005886">
    <property type="term" value="C:plasma membrane"/>
    <property type="evidence" value="ECO:0007669"/>
    <property type="project" value="TreeGrafter"/>
</dbReference>
<dbReference type="InterPro" id="IPR029063">
    <property type="entry name" value="SAM-dependent_MTases_sf"/>
</dbReference>
<dbReference type="GO" id="GO:0006888">
    <property type="term" value="P:endoplasmic reticulum to Golgi vesicle-mediated transport"/>
    <property type="evidence" value="ECO:0007669"/>
    <property type="project" value="TreeGrafter"/>
</dbReference>
<dbReference type="PANTHER" id="PTHR34009:SF2">
    <property type="entry name" value="PROTEIN STAR"/>
    <property type="match status" value="1"/>
</dbReference>
<keyword evidence="2" id="KW-0489">Methyltransferase</keyword>
<keyword evidence="2" id="KW-0808">Transferase</keyword>
<reference evidence="2 3" key="1">
    <citation type="submission" date="2017-02" db="EMBL/GenBank/DDBJ databases">
        <title>Whole genome sequencing of Helicobacter bilis strain AAQJH.</title>
        <authorList>
            <person name="Conlan S."/>
            <person name="Thomas P.J."/>
            <person name="Mullikin J."/>
            <person name="Palmore T.N."/>
            <person name="Frank K.M."/>
            <person name="Segre J.A."/>
        </authorList>
    </citation>
    <scope>NUCLEOTIDE SEQUENCE [LARGE SCALE GENOMIC DNA]</scope>
    <source>
        <strain evidence="2 3">AAQJH</strain>
    </source>
</reference>
<dbReference type="GO" id="GO:0016197">
    <property type="term" value="P:endosomal transport"/>
    <property type="evidence" value="ECO:0007669"/>
    <property type="project" value="TreeGrafter"/>
</dbReference>
<dbReference type="Pfam" id="PF05050">
    <property type="entry name" value="Methyltransf_21"/>
    <property type="match status" value="1"/>
</dbReference>
<sequence>MGIISKEIDGNKEVRKILGIPLLTTHKKQIRNSIRKRYKLFGIPVYQRKKKKYSNESILLNMQEKVNRVEYLIDSLWLSNLQNETFCGQLGQDALAYSILHKKKRGFFVDIGAHDGVNINNSYLFERLGWNGFCVEANPKTFEELKKNRKCDTYNLAIFSKNIGTTTLVASDSECSVLDTLELNLTQHHKGRLDELGQTKTFSVQTATFNEVMQNYPNIFHIDFMTLDVEGGEMEVLKGIDFDKYSFSVMTIEHNYTESKEQIIDFLHTKGYRVLLQNAWDIMFVKSLYVEYKY</sequence>
<proteinExistence type="predicted"/>
<dbReference type="GO" id="GO:0032259">
    <property type="term" value="P:methylation"/>
    <property type="evidence" value="ECO:0007669"/>
    <property type="project" value="UniProtKB-KW"/>
</dbReference>
<organism evidence="2 3">
    <name type="scientific">Helicobacter bilis</name>
    <dbReference type="NCBI Taxonomy" id="37372"/>
    <lineage>
        <taxon>Bacteria</taxon>
        <taxon>Pseudomonadati</taxon>
        <taxon>Campylobacterota</taxon>
        <taxon>Epsilonproteobacteria</taxon>
        <taxon>Campylobacterales</taxon>
        <taxon>Helicobacteraceae</taxon>
        <taxon>Helicobacter</taxon>
    </lineage>
</organism>
<dbReference type="PANTHER" id="PTHR34009">
    <property type="entry name" value="PROTEIN STAR"/>
    <property type="match status" value="1"/>
</dbReference>
<dbReference type="NCBIfam" id="TIGR01444">
    <property type="entry name" value="fkbM_fam"/>
    <property type="match status" value="1"/>
</dbReference>
<dbReference type="KEGG" id="hbl:XJ32_00275"/>
<dbReference type="AlphaFoldDB" id="A0A1Q2LEE7"/>
<dbReference type="SUPFAM" id="SSF53335">
    <property type="entry name" value="S-adenosyl-L-methionine-dependent methyltransferases"/>
    <property type="match status" value="1"/>
</dbReference>
<dbReference type="InterPro" id="IPR053202">
    <property type="entry name" value="EGF_Rcpt_Signaling_Reg"/>
</dbReference>
<accession>A0A1Q2LEE7</accession>